<evidence type="ECO:0000313" key="4">
    <source>
        <dbReference type="Proteomes" id="UP000054526"/>
    </source>
</evidence>
<sequence>MNESIIVKEYSSEYQSQIIDLILYIQQVEYNVPITIQDQPDLLNVANFYQNGIGNFWVALHGDKVVGTVALLDIHNHQAALRKMFVAKDYRGRTSNTANFLLNNAMAWAKKIDINKIYLGTTLQFVAAHRFYEKNGFQEISAEDLPKNFPIMKVDKKFYKYVV</sequence>
<proteinExistence type="predicted"/>
<organism evidence="3 4">
    <name type="scientific">Cohnella kolymensis</name>
    <dbReference type="NCBI Taxonomy" id="1590652"/>
    <lineage>
        <taxon>Bacteria</taxon>
        <taxon>Bacillati</taxon>
        <taxon>Bacillota</taxon>
        <taxon>Bacilli</taxon>
        <taxon>Bacillales</taxon>
        <taxon>Paenibacillaceae</taxon>
        <taxon>Cohnella</taxon>
    </lineage>
</organism>
<feature type="domain" description="N-acetyltransferase" evidence="2">
    <location>
        <begin position="5"/>
        <end position="160"/>
    </location>
</feature>
<gene>
    <name evidence="3" type="ORF">SD71_15030</name>
</gene>
<dbReference type="CDD" id="cd04301">
    <property type="entry name" value="NAT_SF"/>
    <property type="match status" value="1"/>
</dbReference>
<dbReference type="Proteomes" id="UP000054526">
    <property type="component" value="Unassembled WGS sequence"/>
</dbReference>
<dbReference type="SUPFAM" id="SSF55729">
    <property type="entry name" value="Acyl-CoA N-acyltransferases (Nat)"/>
    <property type="match status" value="1"/>
</dbReference>
<evidence type="ECO:0000313" key="3">
    <source>
        <dbReference type="EMBL" id="KIL34995.1"/>
    </source>
</evidence>
<dbReference type="Gene3D" id="3.40.630.30">
    <property type="match status" value="1"/>
</dbReference>
<dbReference type="PROSITE" id="PS51186">
    <property type="entry name" value="GNAT"/>
    <property type="match status" value="1"/>
</dbReference>
<comment type="caution">
    <text evidence="3">The sequence shown here is derived from an EMBL/GenBank/DDBJ whole genome shotgun (WGS) entry which is preliminary data.</text>
</comment>
<dbReference type="PANTHER" id="PTHR13947">
    <property type="entry name" value="GNAT FAMILY N-ACETYLTRANSFERASE"/>
    <property type="match status" value="1"/>
</dbReference>
<dbReference type="PANTHER" id="PTHR13947:SF37">
    <property type="entry name" value="LD18367P"/>
    <property type="match status" value="1"/>
</dbReference>
<protein>
    <submittedName>
        <fullName evidence="3">GNAT family acetyltransferase</fullName>
    </submittedName>
</protein>
<dbReference type="EMBL" id="JXAL01000024">
    <property type="protein sequence ID" value="KIL34995.1"/>
    <property type="molecule type" value="Genomic_DNA"/>
</dbReference>
<keyword evidence="4" id="KW-1185">Reference proteome</keyword>
<dbReference type="InterPro" id="IPR000182">
    <property type="entry name" value="GNAT_dom"/>
</dbReference>
<dbReference type="RefSeq" id="WP_041064849.1">
    <property type="nucleotide sequence ID" value="NZ_JXAL01000024.1"/>
</dbReference>
<evidence type="ECO:0000259" key="2">
    <source>
        <dbReference type="PROSITE" id="PS51186"/>
    </source>
</evidence>
<keyword evidence="1" id="KW-0808">Transferase</keyword>
<dbReference type="InterPro" id="IPR050769">
    <property type="entry name" value="NAT_camello-type"/>
</dbReference>
<evidence type="ECO:0000256" key="1">
    <source>
        <dbReference type="ARBA" id="ARBA00022679"/>
    </source>
</evidence>
<accession>A0ABR5A1S7</accession>
<name>A0ABR5A1S7_9BACL</name>
<reference evidence="3 4" key="1">
    <citation type="submission" date="2014-12" db="EMBL/GenBank/DDBJ databases">
        <title>Draft genome sequence of Cohnella kolymensis strain B-2846.</title>
        <authorList>
            <person name="Karlyshev A.V."/>
            <person name="Kudryashova E.B."/>
        </authorList>
    </citation>
    <scope>NUCLEOTIDE SEQUENCE [LARGE SCALE GENOMIC DNA]</scope>
    <source>
        <strain evidence="3 4">VKM B-2846</strain>
    </source>
</reference>
<dbReference type="Pfam" id="PF00583">
    <property type="entry name" value="Acetyltransf_1"/>
    <property type="match status" value="1"/>
</dbReference>
<dbReference type="InterPro" id="IPR016181">
    <property type="entry name" value="Acyl_CoA_acyltransferase"/>
</dbReference>